<reference evidence="5 6" key="2">
    <citation type="submission" date="2020-02" db="EMBL/GenBank/DDBJ databases">
        <title>Genome sequences of Thiorhodococcus mannitoliphagus and Thiorhodococcus minor, purple sulfur photosynthetic bacteria in the gammaproteobacterial family, Chromatiaceae.</title>
        <authorList>
            <person name="Aviles F.A."/>
            <person name="Meyer T.E."/>
            <person name="Kyndt J.A."/>
        </authorList>
    </citation>
    <scope>NUCLEOTIDE SEQUENCE [LARGE SCALE GENOMIC DNA]</scope>
    <source>
        <strain evidence="5 6">DSM 18266</strain>
    </source>
</reference>
<dbReference type="GO" id="GO:0005829">
    <property type="term" value="C:cytosol"/>
    <property type="evidence" value="ECO:0007669"/>
    <property type="project" value="TreeGrafter"/>
</dbReference>
<name>A0A6P1E396_9GAMM</name>
<dbReference type="InterPro" id="IPR000485">
    <property type="entry name" value="AsnC-type_HTH_dom"/>
</dbReference>
<dbReference type="InterPro" id="IPR019888">
    <property type="entry name" value="Tscrpt_reg_AsnC-like"/>
</dbReference>
<accession>A0A6P1E396</accession>
<dbReference type="PANTHER" id="PTHR30154:SF34">
    <property type="entry name" value="TRANSCRIPTIONAL REGULATOR AZLB"/>
    <property type="match status" value="1"/>
</dbReference>
<proteinExistence type="predicted"/>
<evidence type="ECO:0000259" key="4">
    <source>
        <dbReference type="PROSITE" id="PS50956"/>
    </source>
</evidence>
<keyword evidence="6" id="KW-1185">Reference proteome</keyword>
<dbReference type="InterPro" id="IPR019887">
    <property type="entry name" value="Tscrpt_reg_AsnC/Lrp_C"/>
</dbReference>
<organism evidence="5 6">
    <name type="scientific">Thiorhodococcus mannitoliphagus</name>
    <dbReference type="NCBI Taxonomy" id="329406"/>
    <lineage>
        <taxon>Bacteria</taxon>
        <taxon>Pseudomonadati</taxon>
        <taxon>Pseudomonadota</taxon>
        <taxon>Gammaproteobacteria</taxon>
        <taxon>Chromatiales</taxon>
        <taxon>Chromatiaceae</taxon>
        <taxon>Thiorhodococcus</taxon>
    </lineage>
</organism>
<evidence type="ECO:0000256" key="1">
    <source>
        <dbReference type="ARBA" id="ARBA00023015"/>
    </source>
</evidence>
<dbReference type="AlphaFoldDB" id="A0A6P1E396"/>
<dbReference type="Gene3D" id="1.10.10.10">
    <property type="entry name" value="Winged helix-like DNA-binding domain superfamily/Winged helix DNA-binding domain"/>
    <property type="match status" value="1"/>
</dbReference>
<dbReference type="SUPFAM" id="SSF54909">
    <property type="entry name" value="Dimeric alpha+beta barrel"/>
    <property type="match status" value="1"/>
</dbReference>
<reference evidence="6" key="1">
    <citation type="journal article" date="2020" name="Microbiol. Resour. Announc.">
        <title>Draft Genome Sequences of Thiorhodococcus mannitoliphagus and Thiorhodococcus minor, Purple Sulfur Photosynthetic Bacteria in the Gammaproteobacterial Family Chromatiaceae.</title>
        <authorList>
            <person name="Aviles F.A."/>
            <person name="Meyer T.E."/>
            <person name="Kyndt J.A."/>
        </authorList>
    </citation>
    <scope>NUCLEOTIDE SEQUENCE [LARGE SCALE GENOMIC DNA]</scope>
    <source>
        <strain evidence="6">DSM 18266</strain>
    </source>
</reference>
<dbReference type="EMBL" id="JAAIJR010000335">
    <property type="protein sequence ID" value="NEX23811.1"/>
    <property type="molecule type" value="Genomic_DNA"/>
</dbReference>
<dbReference type="PROSITE" id="PS50956">
    <property type="entry name" value="HTH_ASNC_2"/>
    <property type="match status" value="1"/>
</dbReference>
<evidence type="ECO:0000256" key="3">
    <source>
        <dbReference type="ARBA" id="ARBA00023163"/>
    </source>
</evidence>
<dbReference type="GO" id="GO:0043200">
    <property type="term" value="P:response to amino acid"/>
    <property type="evidence" value="ECO:0007669"/>
    <property type="project" value="TreeGrafter"/>
</dbReference>
<dbReference type="InterPro" id="IPR036388">
    <property type="entry name" value="WH-like_DNA-bd_sf"/>
</dbReference>
<dbReference type="SUPFAM" id="SSF46785">
    <property type="entry name" value="Winged helix' DNA-binding domain"/>
    <property type="match status" value="1"/>
</dbReference>
<dbReference type="Pfam" id="PF13412">
    <property type="entry name" value="HTH_24"/>
    <property type="match status" value="1"/>
</dbReference>
<dbReference type="SMART" id="SM00344">
    <property type="entry name" value="HTH_ASNC"/>
    <property type="match status" value="1"/>
</dbReference>
<protein>
    <submittedName>
        <fullName evidence="5">Lrp/AsnC family transcriptional regulator</fullName>
    </submittedName>
</protein>
<dbReference type="PANTHER" id="PTHR30154">
    <property type="entry name" value="LEUCINE-RESPONSIVE REGULATORY PROTEIN"/>
    <property type="match status" value="1"/>
</dbReference>
<evidence type="ECO:0000313" key="6">
    <source>
        <dbReference type="Proteomes" id="UP000471640"/>
    </source>
</evidence>
<keyword evidence="3" id="KW-0804">Transcription</keyword>
<dbReference type="RefSeq" id="WP_164657218.1">
    <property type="nucleotide sequence ID" value="NZ_JAAIJR010000335.1"/>
</dbReference>
<evidence type="ECO:0000313" key="5">
    <source>
        <dbReference type="EMBL" id="NEX23811.1"/>
    </source>
</evidence>
<dbReference type="GO" id="GO:0043565">
    <property type="term" value="F:sequence-specific DNA binding"/>
    <property type="evidence" value="ECO:0007669"/>
    <property type="project" value="InterPro"/>
</dbReference>
<dbReference type="InterPro" id="IPR036390">
    <property type="entry name" value="WH_DNA-bd_sf"/>
</dbReference>
<dbReference type="Pfam" id="PF01037">
    <property type="entry name" value="AsnC_trans_reg"/>
    <property type="match status" value="1"/>
</dbReference>
<keyword evidence="1" id="KW-0805">Transcription regulation</keyword>
<dbReference type="Gene3D" id="3.30.70.920">
    <property type="match status" value="1"/>
</dbReference>
<feature type="domain" description="HTH asnC-type" evidence="4">
    <location>
        <begin position="5"/>
        <end position="58"/>
    </location>
</feature>
<comment type="caution">
    <text evidence="5">The sequence shown here is derived from an EMBL/GenBank/DDBJ whole genome shotgun (WGS) entry which is preliminary data.</text>
</comment>
<evidence type="ECO:0000256" key="2">
    <source>
        <dbReference type="ARBA" id="ARBA00023125"/>
    </source>
</evidence>
<sequence>MSGVLQCLQLDGRATNASLAEEIHLAEAPTWRRVRALEESGVICGYRALIDPSALGYEVTAFVHVRFGRHDPTLEQAFEQEVREIPQILWCHTVSGATDFLLCVVARNLSEYGELISARIRSLPGVTSIESSFSLKAVKDGSLIPVD</sequence>
<dbReference type="Proteomes" id="UP000471640">
    <property type="component" value="Unassembled WGS sequence"/>
</dbReference>
<keyword evidence="2" id="KW-0238">DNA-binding</keyword>
<dbReference type="InterPro" id="IPR011008">
    <property type="entry name" value="Dimeric_a/b-barrel"/>
</dbReference>
<gene>
    <name evidence="5" type="ORF">G3480_26720</name>
</gene>